<reference evidence="3" key="1">
    <citation type="journal article" date="2020" name="ISME J.">
        <title>Gammaproteobacteria mediating utilization of methyl-, sulfur- and petroleum organic compounds in deep ocean hydrothermal plumes.</title>
        <authorList>
            <person name="Zhou Z."/>
            <person name="Liu Y."/>
            <person name="Pan J."/>
            <person name="Cron B.R."/>
            <person name="Toner B.M."/>
            <person name="Anantharaman K."/>
            <person name="Breier J.A."/>
            <person name="Dick G.J."/>
            <person name="Li M."/>
        </authorList>
    </citation>
    <scope>NUCLEOTIDE SEQUENCE</scope>
    <source>
        <strain evidence="3">SZUA-1515</strain>
    </source>
</reference>
<dbReference type="Proteomes" id="UP000608579">
    <property type="component" value="Unassembled WGS sequence"/>
</dbReference>
<gene>
    <name evidence="3" type="ORF">EYH45_02535</name>
</gene>
<organism evidence="3 4">
    <name type="scientific">Caldiarchaeum subterraneum</name>
    <dbReference type="NCBI Taxonomy" id="311458"/>
    <lineage>
        <taxon>Archaea</taxon>
        <taxon>Nitrososphaerota</taxon>
        <taxon>Candidatus Caldarchaeales</taxon>
        <taxon>Candidatus Caldarchaeaceae</taxon>
        <taxon>Candidatus Caldarchaeum</taxon>
    </lineage>
</organism>
<keyword evidence="3" id="KW-0489">Methyltransferase</keyword>
<dbReference type="PANTHER" id="PTHR13452">
    <property type="entry name" value="THUMP DOMAIN CONTAINING PROTEIN 1-RELATED"/>
    <property type="match status" value="1"/>
</dbReference>
<name>A0A832ZUY3_CALS0</name>
<dbReference type="InterPro" id="IPR004114">
    <property type="entry name" value="THUMP_dom"/>
</dbReference>
<dbReference type="GO" id="GO:0008168">
    <property type="term" value="F:methyltransferase activity"/>
    <property type="evidence" value="ECO:0007669"/>
    <property type="project" value="UniProtKB-KW"/>
</dbReference>
<dbReference type="EMBL" id="DQVM01000047">
    <property type="protein sequence ID" value="HIQ29423.1"/>
    <property type="molecule type" value="Genomic_DNA"/>
</dbReference>
<dbReference type="PANTHER" id="PTHR13452:SF10">
    <property type="entry name" value="THUMP DOMAIN-CONTAINING PROTEIN 1"/>
    <property type="match status" value="1"/>
</dbReference>
<dbReference type="GO" id="GO:0032259">
    <property type="term" value="P:methylation"/>
    <property type="evidence" value="ECO:0007669"/>
    <property type="project" value="UniProtKB-KW"/>
</dbReference>
<evidence type="ECO:0000313" key="3">
    <source>
        <dbReference type="EMBL" id="HIQ29423.1"/>
    </source>
</evidence>
<dbReference type="Pfam" id="PF02926">
    <property type="entry name" value="THUMP"/>
    <property type="match status" value="1"/>
</dbReference>
<dbReference type="SUPFAM" id="SSF143437">
    <property type="entry name" value="THUMP domain-like"/>
    <property type="match status" value="1"/>
</dbReference>
<evidence type="ECO:0000259" key="2">
    <source>
        <dbReference type="PROSITE" id="PS51165"/>
    </source>
</evidence>
<dbReference type="GO" id="GO:0006400">
    <property type="term" value="P:tRNA modification"/>
    <property type="evidence" value="ECO:0007669"/>
    <property type="project" value="InterPro"/>
</dbReference>
<accession>A0A832ZUY3</accession>
<proteinExistence type="predicted"/>
<evidence type="ECO:0000313" key="4">
    <source>
        <dbReference type="Proteomes" id="UP000608579"/>
    </source>
</evidence>
<keyword evidence="3" id="KW-0808">Transferase</keyword>
<keyword evidence="1" id="KW-0694">RNA-binding</keyword>
<sequence>MERFNLIVTCLRGQEPVAASELADLLREMGDPEPVVNVTKVAGLLTAETSLDPFKVVEQLRKMLEDEPWKVGYVMRVIPVEEVVETRLERIAEAVERLAVKIPEDATYRVTVEKRHTQLSSRDIIEAAAKRVERRVNLENPDWIVLIQVIGGVTGVAVIKPGQIVSSMKRQ</sequence>
<comment type="caution">
    <text evidence="3">The sequence shown here is derived from an EMBL/GenBank/DDBJ whole genome shotgun (WGS) entry which is preliminary data.</text>
</comment>
<dbReference type="GO" id="GO:0003723">
    <property type="term" value="F:RNA binding"/>
    <property type="evidence" value="ECO:0007669"/>
    <property type="project" value="UniProtKB-UniRule"/>
</dbReference>
<evidence type="ECO:0000256" key="1">
    <source>
        <dbReference type="PROSITE-ProRule" id="PRU00529"/>
    </source>
</evidence>
<dbReference type="SMART" id="SM00981">
    <property type="entry name" value="THUMP"/>
    <property type="match status" value="1"/>
</dbReference>
<protein>
    <submittedName>
        <fullName evidence="3">RNA methyltransferase</fullName>
    </submittedName>
</protein>
<dbReference type="AlphaFoldDB" id="A0A832ZUY3"/>
<dbReference type="CDD" id="cd11717">
    <property type="entry name" value="THUMP_THUMPD1_like"/>
    <property type="match status" value="1"/>
</dbReference>
<dbReference type="PROSITE" id="PS51165">
    <property type="entry name" value="THUMP"/>
    <property type="match status" value="1"/>
</dbReference>
<dbReference type="InterPro" id="IPR040183">
    <property type="entry name" value="THUMPD1-like"/>
</dbReference>
<feature type="domain" description="THUMP" evidence="2">
    <location>
        <begin position="62"/>
        <end position="160"/>
    </location>
</feature>
<dbReference type="Gene3D" id="3.30.2300.10">
    <property type="entry name" value="THUMP superfamily"/>
    <property type="match status" value="1"/>
</dbReference>